<accession>A0A1S7RE64</accession>
<dbReference type="AlphaFoldDB" id="A0A1S7RE64"/>
<keyword evidence="2" id="KW-1185">Reference proteome</keyword>
<gene>
    <name evidence="1" type="ORF">AGR3A_Lc130339</name>
</gene>
<evidence type="ECO:0000313" key="1">
    <source>
        <dbReference type="EMBL" id="CUX51189.1"/>
    </source>
</evidence>
<proteinExistence type="predicted"/>
<reference evidence="2" key="1">
    <citation type="submission" date="2016-01" db="EMBL/GenBank/DDBJ databases">
        <authorList>
            <person name="Regsiter A."/>
            <person name="william w."/>
        </authorList>
    </citation>
    <scope>NUCLEOTIDE SEQUENCE [LARGE SCALE GENOMIC DNA]</scope>
    <source>
        <strain evidence="2">CFBP 6623</strain>
    </source>
</reference>
<name>A0A1S7RE64_9HYPH</name>
<evidence type="ECO:0000313" key="2">
    <source>
        <dbReference type="Proteomes" id="UP000191988"/>
    </source>
</evidence>
<protein>
    <submittedName>
        <fullName evidence="1">Uncharacterized protein</fullName>
    </submittedName>
</protein>
<dbReference type="STRING" id="1183432.AGR3A_Lc130339"/>
<organism evidence="1 2">
    <name type="scientific">Agrobacterium tomkonis CFBP 6623</name>
    <dbReference type="NCBI Taxonomy" id="1183432"/>
    <lineage>
        <taxon>Bacteria</taxon>
        <taxon>Pseudomonadati</taxon>
        <taxon>Pseudomonadota</taxon>
        <taxon>Alphaproteobacteria</taxon>
        <taxon>Hyphomicrobiales</taxon>
        <taxon>Rhizobiaceae</taxon>
        <taxon>Rhizobium/Agrobacterium group</taxon>
        <taxon>Agrobacterium</taxon>
        <taxon>Agrobacterium tumefaciens complex</taxon>
    </lineage>
</organism>
<sequence length="63" mass="7190">MFGPDSFAFPRQESVIPDAEGIAGATVDTTNLDTPYPTNIVRRKDLVVMRQPHHYQPLVKWHQ</sequence>
<dbReference type="EMBL" id="FBWK01000049">
    <property type="protein sequence ID" value="CUX51189.1"/>
    <property type="molecule type" value="Genomic_DNA"/>
</dbReference>
<dbReference type="Proteomes" id="UP000191988">
    <property type="component" value="Unassembled WGS sequence"/>
</dbReference>